<keyword evidence="1 6" id="KW-0597">Phosphoprotein</keyword>
<dbReference type="AlphaFoldDB" id="A0A4D6H8K6"/>
<evidence type="ECO:0000256" key="5">
    <source>
        <dbReference type="ARBA" id="ARBA00023163"/>
    </source>
</evidence>
<dbReference type="GO" id="GO:0000156">
    <property type="term" value="F:phosphorelay response regulator activity"/>
    <property type="evidence" value="ECO:0007669"/>
    <property type="project" value="TreeGrafter"/>
</dbReference>
<organism evidence="8 9">
    <name type="scientific">Halapricum salinum</name>
    <dbReference type="NCBI Taxonomy" id="1457250"/>
    <lineage>
        <taxon>Archaea</taxon>
        <taxon>Methanobacteriati</taxon>
        <taxon>Methanobacteriota</taxon>
        <taxon>Stenosarchaea group</taxon>
        <taxon>Halobacteria</taxon>
        <taxon>Halobacteriales</taxon>
        <taxon>Haloarculaceae</taxon>
        <taxon>Halapricum</taxon>
    </lineage>
</organism>
<keyword evidence="9" id="KW-1185">Reference proteome</keyword>
<dbReference type="InterPro" id="IPR001789">
    <property type="entry name" value="Sig_transdc_resp-reg_receiver"/>
</dbReference>
<dbReference type="PANTHER" id="PTHR48111:SF1">
    <property type="entry name" value="TWO-COMPONENT RESPONSE REGULATOR ORR33"/>
    <property type="match status" value="1"/>
</dbReference>
<dbReference type="GO" id="GO:0005829">
    <property type="term" value="C:cytosol"/>
    <property type="evidence" value="ECO:0007669"/>
    <property type="project" value="TreeGrafter"/>
</dbReference>
<dbReference type="STRING" id="1457250.GCA_000755225_03029"/>
<dbReference type="Gene3D" id="3.40.50.2300">
    <property type="match status" value="1"/>
</dbReference>
<reference evidence="8 9" key="1">
    <citation type="journal article" date="2019" name="Nat. Commun.">
        <title>A new type of DNA phosphorothioation-based antiviral system in archaea.</title>
        <authorList>
            <person name="Xiong L."/>
            <person name="Liu S."/>
            <person name="Chen S."/>
            <person name="Xiao Y."/>
            <person name="Zhu B."/>
            <person name="Gao Y."/>
            <person name="Zhang Y."/>
            <person name="Chen B."/>
            <person name="Luo J."/>
            <person name="Deng Z."/>
            <person name="Chen X."/>
            <person name="Wang L."/>
            <person name="Chen S."/>
        </authorList>
    </citation>
    <scope>NUCLEOTIDE SEQUENCE [LARGE SCALE GENOMIC DNA]</scope>
    <source>
        <strain evidence="8 9">CBA1105</strain>
    </source>
</reference>
<evidence type="ECO:0000256" key="4">
    <source>
        <dbReference type="ARBA" id="ARBA00023125"/>
    </source>
</evidence>
<dbReference type="GeneID" id="39846930"/>
<dbReference type="Pfam" id="PF00072">
    <property type="entry name" value="Response_reg"/>
    <property type="match status" value="1"/>
</dbReference>
<dbReference type="InterPro" id="IPR013971">
    <property type="entry name" value="HalX_domain"/>
</dbReference>
<dbReference type="InterPro" id="IPR011006">
    <property type="entry name" value="CheY-like_superfamily"/>
</dbReference>
<protein>
    <submittedName>
        <fullName evidence="8">Response regulator</fullName>
    </submittedName>
</protein>
<dbReference type="GO" id="GO:0032993">
    <property type="term" value="C:protein-DNA complex"/>
    <property type="evidence" value="ECO:0007669"/>
    <property type="project" value="TreeGrafter"/>
</dbReference>
<dbReference type="GO" id="GO:0000976">
    <property type="term" value="F:transcription cis-regulatory region binding"/>
    <property type="evidence" value="ECO:0007669"/>
    <property type="project" value="TreeGrafter"/>
</dbReference>
<dbReference type="PANTHER" id="PTHR48111">
    <property type="entry name" value="REGULATOR OF RPOS"/>
    <property type="match status" value="1"/>
</dbReference>
<keyword evidence="3" id="KW-0805">Transcription regulation</keyword>
<accession>A0A4D6H8K6</accession>
<keyword evidence="4" id="KW-0238">DNA-binding</keyword>
<keyword evidence="5" id="KW-0804">Transcription</keyword>
<evidence type="ECO:0000256" key="3">
    <source>
        <dbReference type="ARBA" id="ARBA00023015"/>
    </source>
</evidence>
<dbReference type="InterPro" id="IPR039420">
    <property type="entry name" value="WalR-like"/>
</dbReference>
<feature type="domain" description="Response regulatory" evidence="7">
    <location>
        <begin position="8"/>
        <end position="117"/>
    </location>
</feature>
<dbReference type="GO" id="GO:0006355">
    <property type="term" value="P:regulation of DNA-templated transcription"/>
    <property type="evidence" value="ECO:0007669"/>
    <property type="project" value="TreeGrafter"/>
</dbReference>
<dbReference type="SUPFAM" id="SSF52172">
    <property type="entry name" value="CheY-like"/>
    <property type="match status" value="1"/>
</dbReference>
<evidence type="ECO:0000313" key="9">
    <source>
        <dbReference type="Proteomes" id="UP000296706"/>
    </source>
</evidence>
<dbReference type="Pfam" id="PF08663">
    <property type="entry name" value="HalX"/>
    <property type="match status" value="1"/>
</dbReference>
<dbReference type="PROSITE" id="PS50110">
    <property type="entry name" value="RESPONSE_REGULATORY"/>
    <property type="match status" value="1"/>
</dbReference>
<proteinExistence type="predicted"/>
<dbReference type="KEGG" id="hsn:DV733_03655"/>
<evidence type="ECO:0000256" key="6">
    <source>
        <dbReference type="PROSITE-ProRule" id="PRU00169"/>
    </source>
</evidence>
<dbReference type="SMART" id="SM00448">
    <property type="entry name" value="REC"/>
    <property type="match status" value="1"/>
</dbReference>
<dbReference type="RefSeq" id="WP_049993831.1">
    <property type="nucleotide sequence ID" value="NZ_CP031310.1"/>
</dbReference>
<keyword evidence="2" id="KW-0902">Two-component regulatory system</keyword>
<dbReference type="Proteomes" id="UP000296706">
    <property type="component" value="Chromosome"/>
</dbReference>
<gene>
    <name evidence="8" type="ORF">DV733_03655</name>
</gene>
<name>A0A4D6H8K6_9EURY</name>
<evidence type="ECO:0000259" key="7">
    <source>
        <dbReference type="PROSITE" id="PS50110"/>
    </source>
</evidence>
<dbReference type="EMBL" id="CP031310">
    <property type="protein sequence ID" value="QCC50384.1"/>
    <property type="molecule type" value="Genomic_DNA"/>
</dbReference>
<evidence type="ECO:0000256" key="1">
    <source>
        <dbReference type="ARBA" id="ARBA00022553"/>
    </source>
</evidence>
<feature type="modified residue" description="4-aspartylphosphate" evidence="6">
    <location>
        <position position="55"/>
    </location>
</feature>
<evidence type="ECO:0000256" key="2">
    <source>
        <dbReference type="ARBA" id="ARBA00023012"/>
    </source>
</evidence>
<evidence type="ECO:0000313" key="8">
    <source>
        <dbReference type="EMBL" id="QCC50384.1"/>
    </source>
</evidence>
<sequence>MSDSDVPTVLVVDDEPDVTDAYAAQLRERYAVRTAYSGREALEVIDEGIDVVLLDRRMPGESGDEVLDKFREGGVDARIAMVTAVDPDFDIIEMPFDDYLTKPVSREDLFRTVERLLTCAKYEDQFQEFYSLTSKIATLRANKSEAELENSEEFEHLHDDRERVRDQLDETIAEFDDEGFAAMFREMNPRPSALDELGE</sequence>
<dbReference type="OrthoDB" id="86314at2157"/>